<protein>
    <submittedName>
        <fullName evidence="2">tRNA (Adenosine(37)-N6)-threonylcarbamoyltransferase complex dimerization subunit type 1 TsaB</fullName>
    </submittedName>
</protein>
<dbReference type="PANTHER" id="PTHR11735:SF11">
    <property type="entry name" value="TRNA THREONYLCARBAMOYLADENOSINE BIOSYNTHESIS PROTEIN TSAB"/>
    <property type="match status" value="1"/>
</dbReference>
<dbReference type="GO" id="GO:0002949">
    <property type="term" value="P:tRNA threonylcarbamoyladenosine modification"/>
    <property type="evidence" value="ECO:0007669"/>
    <property type="project" value="InterPro"/>
</dbReference>
<evidence type="ECO:0000259" key="1">
    <source>
        <dbReference type="Pfam" id="PF00814"/>
    </source>
</evidence>
<dbReference type="GO" id="GO:0016740">
    <property type="term" value="F:transferase activity"/>
    <property type="evidence" value="ECO:0007669"/>
    <property type="project" value="UniProtKB-KW"/>
</dbReference>
<dbReference type="Gene3D" id="3.30.420.40">
    <property type="match status" value="2"/>
</dbReference>
<dbReference type="NCBIfam" id="TIGR03725">
    <property type="entry name" value="T6A_YeaZ"/>
    <property type="match status" value="1"/>
</dbReference>
<dbReference type="EMBL" id="CP058559">
    <property type="protein sequence ID" value="QNO14546.1"/>
    <property type="molecule type" value="Genomic_DNA"/>
</dbReference>
<accession>A0A7G9W784</accession>
<gene>
    <name evidence="2" type="primary">tsaB</name>
    <name evidence="2" type="ORF">HYG86_07010</name>
</gene>
<dbReference type="Pfam" id="PF00814">
    <property type="entry name" value="TsaD"/>
    <property type="match status" value="1"/>
</dbReference>
<proteinExistence type="predicted"/>
<dbReference type="CDD" id="cd24032">
    <property type="entry name" value="ASKHA_NBD_TsaB"/>
    <property type="match status" value="1"/>
</dbReference>
<organism evidence="2 3">
    <name type="scientific">Alkalicella caledoniensis</name>
    <dbReference type="NCBI Taxonomy" id="2731377"/>
    <lineage>
        <taxon>Bacteria</taxon>
        <taxon>Bacillati</taxon>
        <taxon>Bacillota</taxon>
        <taxon>Clostridia</taxon>
        <taxon>Eubacteriales</taxon>
        <taxon>Proteinivoracaceae</taxon>
        <taxon>Alkalicella</taxon>
    </lineage>
</organism>
<dbReference type="RefSeq" id="WP_213168328.1">
    <property type="nucleotide sequence ID" value="NZ_CP058559.1"/>
</dbReference>
<evidence type="ECO:0000313" key="2">
    <source>
        <dbReference type="EMBL" id="QNO14546.1"/>
    </source>
</evidence>
<feature type="domain" description="Gcp-like" evidence="1">
    <location>
        <begin position="32"/>
        <end position="226"/>
    </location>
</feature>
<dbReference type="InterPro" id="IPR043129">
    <property type="entry name" value="ATPase_NBD"/>
</dbReference>
<name>A0A7G9W784_ALKCA</name>
<keyword evidence="3" id="KW-1185">Reference proteome</keyword>
<dbReference type="PANTHER" id="PTHR11735">
    <property type="entry name" value="TRNA N6-ADENOSINE THREONYLCARBAMOYLTRANSFERASE"/>
    <property type="match status" value="1"/>
</dbReference>
<dbReference type="SUPFAM" id="SSF53067">
    <property type="entry name" value="Actin-like ATPase domain"/>
    <property type="match status" value="2"/>
</dbReference>
<dbReference type="KEGG" id="acae:HYG86_07010"/>
<evidence type="ECO:0000313" key="3">
    <source>
        <dbReference type="Proteomes" id="UP000516160"/>
    </source>
</evidence>
<dbReference type="AlphaFoldDB" id="A0A7G9W784"/>
<dbReference type="Proteomes" id="UP000516160">
    <property type="component" value="Chromosome"/>
</dbReference>
<reference evidence="2 3" key="1">
    <citation type="submission" date="2020-07" db="EMBL/GenBank/DDBJ databases">
        <title>Alkalicella. sp. LB2 genome.</title>
        <authorList>
            <person name="Postec A."/>
            <person name="Quemeneur M."/>
        </authorList>
    </citation>
    <scope>NUCLEOTIDE SEQUENCE [LARGE SCALE GENOMIC DNA]</scope>
    <source>
        <strain evidence="2 3">LB2</strain>
    </source>
</reference>
<dbReference type="InterPro" id="IPR022496">
    <property type="entry name" value="T6A_TsaB"/>
</dbReference>
<sequence length="233" mass="25413">MLCLSMETSTKTCSVALVDDNKTLGEIRINSEHTHSQKLMPAVDMLLKSVEKKLDDVELIGVAVGPGSFTGLRIGISTAKGLAYGRKIPVVGISTLEGLALSTNNHEATVVPILNARRNQVYTAIFKYNISSYARLLEDSIIKLDELIGKLNELEGEFIFTGDGVPVFSEQITMALGDRAKFISQYNCIPSAVSIGQIALEQYKLKGGDDPFTLKPEYLRLSEAERNILKGCS</sequence>
<dbReference type="GO" id="GO:0005829">
    <property type="term" value="C:cytosol"/>
    <property type="evidence" value="ECO:0007669"/>
    <property type="project" value="TreeGrafter"/>
</dbReference>
<keyword evidence="2" id="KW-0808">Transferase</keyword>
<dbReference type="InterPro" id="IPR000905">
    <property type="entry name" value="Gcp-like_dom"/>
</dbReference>